<dbReference type="PROSITE" id="PS51318">
    <property type="entry name" value="TAT"/>
    <property type="match status" value="1"/>
</dbReference>
<name>A0A2G1QKS9_9HYPH</name>
<proteinExistence type="predicted"/>
<sequence>MGRIATITRRTLLVGAVAVAGGVAFGTWRYRTPYANPLLDGLGEREAAITPYVRIDADGVTLITPRADKGQGVYHVQAALLAEELDVDLDQVRVDPGPPSKAYWNTALAEEAADFMVPSAGMMQEAATVGLSAVMKFIGLQITGGSTTVPDQFEKLRRAGAVARETLKAAAAKQAGVSVARLKTERGEVILPDGSRVTYVELAPIAATIEPVNDVALRDPSQWRLIGKPMQRIDMVAKCTGTQVYGIDESIDGMVHATVLLNPAQRGPINGFDASAAGKMRGVKAVVPVTGGVGIVADNTWRAFQAAKAVKADWGKTAFPDTMDGHWKALADSFVSDRQDSRNRDDGNVETAIAESAPVEAEYRAPYLAHAPLEPISAIVRVGDDGVDVWTGTQIPRFTQANVAKITGVDSEKVRVHVYMMGGSFGHRLEDEVVKQAAEIAVQMKGTPVKLTYSREQDMTHDFPRQIAMARLRGTVKDGKVETMDLGIAMPSVMASQMSRQGLSTAGPDNQIVAGAWDQPFAIPNQRITGYRTPDLAPISSWRSVGASSNGFFYNAALDELVEAAGADPMQERLRLCNDPLARKVLEAVAGMSNWTSARPGEKRGRGVALTKSFGVHCAEVVEVTDTPNGIRIDKAWVAAEVGTVVDPVNFDNLVKGGVIFGLAHAMNCEITYTGGIADQTNFHAFEGLRFYQCPEIEVRGLENGSRVHGIGEPPVPPAAPALAGAIFAATGTRLREMPFNKFVDFA</sequence>
<dbReference type="Pfam" id="PF20256">
    <property type="entry name" value="MoCoBD_2"/>
    <property type="match status" value="1"/>
</dbReference>
<dbReference type="OrthoDB" id="9767994at2"/>
<dbReference type="InterPro" id="IPR046867">
    <property type="entry name" value="AldOxase/xan_DH_MoCoBD2"/>
</dbReference>
<dbReference type="InterPro" id="IPR006311">
    <property type="entry name" value="TAT_signal"/>
</dbReference>
<accession>A0A2G1QKS9</accession>
<dbReference type="GO" id="GO:0016491">
    <property type="term" value="F:oxidoreductase activity"/>
    <property type="evidence" value="ECO:0007669"/>
    <property type="project" value="InterPro"/>
</dbReference>
<keyword evidence="1" id="KW-1133">Transmembrane helix</keyword>
<dbReference type="PANTHER" id="PTHR47495">
    <property type="entry name" value="ALDEHYDE DEHYDROGENASE"/>
    <property type="match status" value="1"/>
</dbReference>
<comment type="caution">
    <text evidence="3">The sequence shown here is derived from an EMBL/GenBank/DDBJ whole genome shotgun (WGS) entry which is preliminary data.</text>
</comment>
<dbReference type="InterPro" id="IPR036856">
    <property type="entry name" value="Ald_Oxase/Xan_DH_a/b_sf"/>
</dbReference>
<keyword evidence="4" id="KW-1185">Reference proteome</keyword>
<dbReference type="Gene3D" id="3.30.365.10">
    <property type="entry name" value="Aldehyde oxidase/xanthine dehydrogenase, molybdopterin binding domain"/>
    <property type="match status" value="4"/>
</dbReference>
<dbReference type="InterPro" id="IPR037165">
    <property type="entry name" value="AldOxase/xan_DH_Mopterin-bd_sf"/>
</dbReference>
<evidence type="ECO:0000313" key="3">
    <source>
        <dbReference type="EMBL" id="PHP66060.1"/>
    </source>
</evidence>
<gene>
    <name evidence="3" type="ORF">CSC94_15755</name>
</gene>
<dbReference type="InterPro" id="IPR012368">
    <property type="entry name" value="OxRdtase_Mopterin-bd_su_IorB"/>
</dbReference>
<evidence type="ECO:0000313" key="4">
    <source>
        <dbReference type="Proteomes" id="UP000221168"/>
    </source>
</evidence>
<reference evidence="3 4" key="1">
    <citation type="submission" date="2017-10" db="EMBL/GenBank/DDBJ databases">
        <title>Sedimentibacterium mangrovi gen. nov., sp. nov., a novel member of family Phyllobacteriacea isolated from mangrove sediment.</title>
        <authorList>
            <person name="Liao H."/>
            <person name="Tian Y."/>
        </authorList>
    </citation>
    <scope>NUCLEOTIDE SEQUENCE [LARGE SCALE GENOMIC DNA]</scope>
    <source>
        <strain evidence="3 4">X9-2-2</strain>
    </source>
</reference>
<feature type="transmembrane region" description="Helical" evidence="1">
    <location>
        <begin position="12"/>
        <end position="30"/>
    </location>
</feature>
<dbReference type="SMART" id="SM01008">
    <property type="entry name" value="Ald_Xan_dh_C"/>
    <property type="match status" value="1"/>
</dbReference>
<keyword evidence="1" id="KW-0472">Membrane</keyword>
<keyword evidence="1" id="KW-0812">Transmembrane</keyword>
<dbReference type="PIRSF" id="PIRSF036389">
    <property type="entry name" value="IOR_B"/>
    <property type="match status" value="1"/>
</dbReference>
<dbReference type="SUPFAM" id="SSF56003">
    <property type="entry name" value="Molybdenum cofactor-binding domain"/>
    <property type="match status" value="2"/>
</dbReference>
<evidence type="ECO:0000259" key="2">
    <source>
        <dbReference type="SMART" id="SM01008"/>
    </source>
</evidence>
<dbReference type="SUPFAM" id="SSF54665">
    <property type="entry name" value="CO dehydrogenase molybdoprotein N-domain-like"/>
    <property type="match status" value="1"/>
</dbReference>
<dbReference type="InterPro" id="IPR000674">
    <property type="entry name" value="Ald_Oxase/Xan_DH_a/b"/>
</dbReference>
<dbReference type="Pfam" id="PF02738">
    <property type="entry name" value="MoCoBD_1"/>
    <property type="match status" value="1"/>
</dbReference>
<feature type="domain" description="Aldehyde oxidase/xanthine dehydrogenase a/b hammerhead" evidence="2">
    <location>
        <begin position="240"/>
        <end position="318"/>
    </location>
</feature>
<dbReference type="EMBL" id="PDVP01000010">
    <property type="protein sequence ID" value="PHP66060.1"/>
    <property type="molecule type" value="Genomic_DNA"/>
</dbReference>
<dbReference type="Gene3D" id="3.90.1170.50">
    <property type="entry name" value="Aldehyde oxidase/xanthine dehydrogenase, a/b hammerhead"/>
    <property type="match status" value="1"/>
</dbReference>
<dbReference type="RefSeq" id="WP_099307325.1">
    <property type="nucleotide sequence ID" value="NZ_PDVP01000010.1"/>
</dbReference>
<dbReference type="InterPro" id="IPR008274">
    <property type="entry name" value="AldOxase/xan_DH_MoCoBD1"/>
</dbReference>
<evidence type="ECO:0000256" key="1">
    <source>
        <dbReference type="SAM" id="Phobius"/>
    </source>
</evidence>
<dbReference type="PANTHER" id="PTHR47495:SF1">
    <property type="entry name" value="BLL3820 PROTEIN"/>
    <property type="match status" value="1"/>
</dbReference>
<organism evidence="3 4">
    <name type="scientific">Zhengella mangrovi</name>
    <dbReference type="NCBI Taxonomy" id="1982044"/>
    <lineage>
        <taxon>Bacteria</taxon>
        <taxon>Pseudomonadati</taxon>
        <taxon>Pseudomonadota</taxon>
        <taxon>Alphaproteobacteria</taxon>
        <taxon>Hyphomicrobiales</taxon>
        <taxon>Notoacmeibacteraceae</taxon>
        <taxon>Zhengella</taxon>
    </lineage>
</organism>
<dbReference type="Proteomes" id="UP000221168">
    <property type="component" value="Unassembled WGS sequence"/>
</dbReference>
<dbReference type="InterPro" id="IPR052516">
    <property type="entry name" value="N-heterocyclic_Hydroxylase"/>
</dbReference>
<dbReference type="AlphaFoldDB" id="A0A2G1QKS9"/>
<protein>
    <submittedName>
        <fullName evidence="3">Isoquinoline 1-oxidoreductase</fullName>
    </submittedName>
</protein>